<organism evidence="1 3">
    <name type="scientific">Adineta steineri</name>
    <dbReference type="NCBI Taxonomy" id="433720"/>
    <lineage>
        <taxon>Eukaryota</taxon>
        <taxon>Metazoa</taxon>
        <taxon>Spiralia</taxon>
        <taxon>Gnathifera</taxon>
        <taxon>Rotifera</taxon>
        <taxon>Eurotatoria</taxon>
        <taxon>Bdelloidea</taxon>
        <taxon>Adinetida</taxon>
        <taxon>Adinetidae</taxon>
        <taxon>Adineta</taxon>
    </lineage>
</organism>
<name>A0A813YY87_9BILA</name>
<reference evidence="1" key="1">
    <citation type="submission" date="2021-02" db="EMBL/GenBank/DDBJ databases">
        <authorList>
            <person name="Nowell W R."/>
        </authorList>
    </citation>
    <scope>NUCLEOTIDE SEQUENCE</scope>
</reference>
<dbReference type="Proteomes" id="UP000663844">
    <property type="component" value="Unassembled WGS sequence"/>
</dbReference>
<dbReference type="Proteomes" id="UP000663845">
    <property type="component" value="Unassembled WGS sequence"/>
</dbReference>
<sequence>MPRGHRVSVRDSSVTLSNCTTSICATSNIIMSYTHYPDLDNYRYRIDFKAEPYGTGPFFEGTTLGFITDKTSLLGFEFTYDAEQCTCKKTTKTSGIYHITCVTDALQFIDNIGIGVRLEAQLYRSNSTKTAGANTIQLTHNFIAQNFSDEKSNVPLCALVHEDIVTRETVTSTGQLVALSTRTIEVYNFTPHASDNDYIIPAHCPRSC</sequence>
<dbReference type="EMBL" id="CAJNOG010000072">
    <property type="protein sequence ID" value="CAF0890375.1"/>
    <property type="molecule type" value="Genomic_DNA"/>
</dbReference>
<protein>
    <submittedName>
        <fullName evidence="1">Uncharacterized protein</fullName>
    </submittedName>
</protein>
<evidence type="ECO:0000313" key="1">
    <source>
        <dbReference type="EMBL" id="CAF0890375.1"/>
    </source>
</evidence>
<proteinExistence type="predicted"/>
<evidence type="ECO:0000313" key="2">
    <source>
        <dbReference type="EMBL" id="CAF3930441.1"/>
    </source>
</evidence>
<dbReference type="AlphaFoldDB" id="A0A813YY87"/>
<comment type="caution">
    <text evidence="1">The sequence shown here is derived from an EMBL/GenBank/DDBJ whole genome shotgun (WGS) entry which is preliminary data.</text>
</comment>
<evidence type="ECO:0000313" key="3">
    <source>
        <dbReference type="Proteomes" id="UP000663845"/>
    </source>
</evidence>
<dbReference type="EMBL" id="CAJOAZ010002453">
    <property type="protein sequence ID" value="CAF3930441.1"/>
    <property type="molecule type" value="Genomic_DNA"/>
</dbReference>
<gene>
    <name evidence="1" type="ORF">JYZ213_LOCUS9985</name>
    <name evidence="2" type="ORF">OXD698_LOCUS25545</name>
</gene>
<accession>A0A813YY87</accession>